<dbReference type="AlphaFoldDB" id="A0A1D1VMM0"/>
<accession>A0A1D1VMM0</accession>
<feature type="transmembrane region" description="Helical" evidence="1">
    <location>
        <begin position="42"/>
        <end position="60"/>
    </location>
</feature>
<proteinExistence type="predicted"/>
<dbReference type="EMBL" id="BDGG01000008">
    <property type="protein sequence ID" value="GAV02837.1"/>
    <property type="molecule type" value="Genomic_DNA"/>
</dbReference>
<keyword evidence="3" id="KW-1185">Reference proteome</keyword>
<keyword evidence="1" id="KW-0812">Transmembrane</keyword>
<reference evidence="2 3" key="1">
    <citation type="journal article" date="2016" name="Nat. Commun.">
        <title>Extremotolerant tardigrade genome and improved radiotolerance of human cultured cells by tardigrade-unique protein.</title>
        <authorList>
            <person name="Hashimoto T."/>
            <person name="Horikawa D.D."/>
            <person name="Saito Y."/>
            <person name="Kuwahara H."/>
            <person name="Kozuka-Hata H."/>
            <person name="Shin-I T."/>
            <person name="Minakuchi Y."/>
            <person name="Ohishi K."/>
            <person name="Motoyama A."/>
            <person name="Aizu T."/>
            <person name="Enomoto A."/>
            <person name="Kondo K."/>
            <person name="Tanaka S."/>
            <person name="Hara Y."/>
            <person name="Koshikawa S."/>
            <person name="Sagara H."/>
            <person name="Miura T."/>
            <person name="Yokobori S."/>
            <person name="Miyagawa K."/>
            <person name="Suzuki Y."/>
            <person name="Kubo T."/>
            <person name="Oyama M."/>
            <person name="Kohara Y."/>
            <person name="Fujiyama A."/>
            <person name="Arakawa K."/>
            <person name="Katayama T."/>
            <person name="Toyoda A."/>
            <person name="Kunieda T."/>
        </authorList>
    </citation>
    <scope>NUCLEOTIDE SEQUENCE [LARGE SCALE GENOMIC DNA]</scope>
    <source>
        <strain evidence="2 3">YOKOZUNA-1</strain>
    </source>
</reference>
<comment type="caution">
    <text evidence="2">The sequence shown here is derived from an EMBL/GenBank/DDBJ whole genome shotgun (WGS) entry which is preliminary data.</text>
</comment>
<evidence type="ECO:0000313" key="3">
    <source>
        <dbReference type="Proteomes" id="UP000186922"/>
    </source>
</evidence>
<keyword evidence="1" id="KW-1133">Transmembrane helix</keyword>
<gene>
    <name evidence="2" type="primary">RvY_13353-1</name>
    <name evidence="2" type="synonym">RvY_13353.1</name>
    <name evidence="2" type="ORF">RvY_13353</name>
</gene>
<protein>
    <submittedName>
        <fullName evidence="2">Uncharacterized protein</fullName>
    </submittedName>
</protein>
<keyword evidence="1" id="KW-0472">Membrane</keyword>
<sequence>MTSLNSNVIFDIDPDLVTRCPLTRHFSTWQGELKHNPDKNSILAGLLLAYGFQIVGIALVSPDDSKNYASTLIEQEKPKLIYFSGRRLGTANSQYRSFNHT</sequence>
<evidence type="ECO:0000256" key="1">
    <source>
        <dbReference type="SAM" id="Phobius"/>
    </source>
</evidence>
<evidence type="ECO:0000313" key="2">
    <source>
        <dbReference type="EMBL" id="GAV02837.1"/>
    </source>
</evidence>
<dbReference type="Proteomes" id="UP000186922">
    <property type="component" value="Unassembled WGS sequence"/>
</dbReference>
<organism evidence="2 3">
    <name type="scientific">Ramazzottius varieornatus</name>
    <name type="common">Water bear</name>
    <name type="synonym">Tardigrade</name>
    <dbReference type="NCBI Taxonomy" id="947166"/>
    <lineage>
        <taxon>Eukaryota</taxon>
        <taxon>Metazoa</taxon>
        <taxon>Ecdysozoa</taxon>
        <taxon>Tardigrada</taxon>
        <taxon>Eutardigrada</taxon>
        <taxon>Parachela</taxon>
        <taxon>Hypsibioidea</taxon>
        <taxon>Ramazzottiidae</taxon>
        <taxon>Ramazzottius</taxon>
    </lineage>
</organism>
<name>A0A1D1VMM0_RAMVA</name>